<dbReference type="Proteomes" id="UP000765509">
    <property type="component" value="Unassembled WGS sequence"/>
</dbReference>
<gene>
    <name evidence="2" type="ORF">O181_068137</name>
</gene>
<feature type="region of interest" description="Disordered" evidence="1">
    <location>
        <begin position="58"/>
        <end position="88"/>
    </location>
</feature>
<dbReference type="EMBL" id="AVOT02034346">
    <property type="protein sequence ID" value="MBW0528422.1"/>
    <property type="molecule type" value="Genomic_DNA"/>
</dbReference>
<sequence>MPHEQTLQQCTPRPSSTQWSESSFWGKKASQAKYLPICDPTSDSLVPSQALDCQLSLHETDPTCDHGPMVNPIQSIEQPRACPSTPPSSITIDNTPVGSPTLPLPHTPSLVETPFPQDPNCLIPLDQGTPQSHNEALQEFTNQQPMLIIS</sequence>
<evidence type="ECO:0000256" key="1">
    <source>
        <dbReference type="SAM" id="MobiDB-lite"/>
    </source>
</evidence>
<reference evidence="2" key="1">
    <citation type="submission" date="2021-03" db="EMBL/GenBank/DDBJ databases">
        <title>Draft genome sequence of rust myrtle Austropuccinia psidii MF-1, a brazilian biotype.</title>
        <authorList>
            <person name="Quecine M.C."/>
            <person name="Pachon D.M.R."/>
            <person name="Bonatelli M.L."/>
            <person name="Correr F.H."/>
            <person name="Franceschini L.M."/>
            <person name="Leite T.F."/>
            <person name="Margarido G.R.A."/>
            <person name="Almeida C.A."/>
            <person name="Ferrarezi J.A."/>
            <person name="Labate C.A."/>
        </authorList>
    </citation>
    <scope>NUCLEOTIDE SEQUENCE</scope>
    <source>
        <strain evidence="2">MF-1</strain>
    </source>
</reference>
<organism evidence="2 3">
    <name type="scientific">Austropuccinia psidii MF-1</name>
    <dbReference type="NCBI Taxonomy" id="1389203"/>
    <lineage>
        <taxon>Eukaryota</taxon>
        <taxon>Fungi</taxon>
        <taxon>Dikarya</taxon>
        <taxon>Basidiomycota</taxon>
        <taxon>Pucciniomycotina</taxon>
        <taxon>Pucciniomycetes</taxon>
        <taxon>Pucciniales</taxon>
        <taxon>Sphaerophragmiaceae</taxon>
        <taxon>Austropuccinia</taxon>
    </lineage>
</organism>
<dbReference type="AlphaFoldDB" id="A0A9Q3F1Z4"/>
<keyword evidence="3" id="KW-1185">Reference proteome</keyword>
<accession>A0A9Q3F1Z4</accession>
<comment type="caution">
    <text evidence="2">The sequence shown here is derived from an EMBL/GenBank/DDBJ whole genome shotgun (WGS) entry which is preliminary data.</text>
</comment>
<name>A0A9Q3F1Z4_9BASI</name>
<feature type="region of interest" description="Disordered" evidence="1">
    <location>
        <begin position="1"/>
        <end position="23"/>
    </location>
</feature>
<evidence type="ECO:0000313" key="3">
    <source>
        <dbReference type="Proteomes" id="UP000765509"/>
    </source>
</evidence>
<protein>
    <submittedName>
        <fullName evidence="2">Uncharacterized protein</fullName>
    </submittedName>
</protein>
<evidence type="ECO:0000313" key="2">
    <source>
        <dbReference type="EMBL" id="MBW0528422.1"/>
    </source>
</evidence>
<proteinExistence type="predicted"/>